<feature type="compositionally biased region" description="Low complexity" evidence="13">
    <location>
        <begin position="1014"/>
        <end position="1027"/>
    </location>
</feature>
<evidence type="ECO:0000256" key="8">
    <source>
        <dbReference type="ARBA" id="ARBA00022737"/>
    </source>
</evidence>
<dbReference type="PANTHER" id="PTHR22884">
    <property type="entry name" value="SET DOMAIN PROTEINS"/>
    <property type="match status" value="1"/>
</dbReference>
<name>A0A9Q0XIW7_9SAUR</name>
<dbReference type="Pfam" id="PF23011">
    <property type="entry name" value="PHD-1st_NSD"/>
    <property type="match status" value="1"/>
</dbReference>
<dbReference type="InterPro" id="IPR047428">
    <property type="entry name" value="PHD2_NSD1"/>
</dbReference>
<evidence type="ECO:0000256" key="2">
    <source>
        <dbReference type="ARBA" id="ARBA00004286"/>
    </source>
</evidence>
<dbReference type="InterPro" id="IPR019787">
    <property type="entry name" value="Znf_PHD-finger"/>
</dbReference>
<dbReference type="InterPro" id="IPR050777">
    <property type="entry name" value="SET2_Histone-Lys_MeTrsfase"/>
</dbReference>
<evidence type="ECO:0000313" key="16">
    <source>
        <dbReference type="EMBL" id="KAJ7316582.1"/>
    </source>
</evidence>
<dbReference type="GO" id="GO:0008270">
    <property type="term" value="F:zinc ion binding"/>
    <property type="evidence" value="ECO:0007669"/>
    <property type="project" value="UniProtKB-KW"/>
</dbReference>
<dbReference type="InterPro" id="IPR059153">
    <property type="entry name" value="NSD_PHD-1st"/>
</dbReference>
<dbReference type="OrthoDB" id="422362at2759"/>
<dbReference type="Proteomes" id="UP001142489">
    <property type="component" value="Unassembled WGS sequence"/>
</dbReference>
<keyword evidence="8" id="KW-0677">Repeat</keyword>
<dbReference type="GO" id="GO:0005634">
    <property type="term" value="C:nucleus"/>
    <property type="evidence" value="ECO:0007669"/>
    <property type="project" value="UniProtKB-SubCell"/>
</dbReference>
<evidence type="ECO:0000256" key="5">
    <source>
        <dbReference type="ARBA" id="ARBA00022679"/>
    </source>
</evidence>
<evidence type="ECO:0000256" key="12">
    <source>
        <dbReference type="PROSITE-ProRule" id="PRU00146"/>
    </source>
</evidence>
<feature type="region of interest" description="Disordered" evidence="13">
    <location>
        <begin position="1080"/>
        <end position="1222"/>
    </location>
</feature>
<dbReference type="CDD" id="cd15650">
    <property type="entry name" value="PHD2_NSD1"/>
    <property type="match status" value="1"/>
</dbReference>
<dbReference type="GO" id="GO:0005694">
    <property type="term" value="C:chromosome"/>
    <property type="evidence" value="ECO:0007669"/>
    <property type="project" value="UniProtKB-SubCell"/>
</dbReference>
<feature type="region of interest" description="Disordered" evidence="13">
    <location>
        <begin position="247"/>
        <end position="273"/>
    </location>
</feature>
<dbReference type="SUPFAM" id="SSF57903">
    <property type="entry name" value="FYVE/PHD zinc finger"/>
    <property type="match status" value="1"/>
</dbReference>
<evidence type="ECO:0000256" key="6">
    <source>
        <dbReference type="ARBA" id="ARBA00022691"/>
    </source>
</evidence>
<evidence type="ECO:0000256" key="1">
    <source>
        <dbReference type="ARBA" id="ARBA00004123"/>
    </source>
</evidence>
<dbReference type="FunFam" id="3.30.40.10:FF:000201">
    <property type="entry name" value="Histone-lysine N-methyltransferase"/>
    <property type="match status" value="1"/>
</dbReference>
<feature type="region of interest" description="Disordered" evidence="13">
    <location>
        <begin position="662"/>
        <end position="702"/>
    </location>
</feature>
<dbReference type="CDD" id="cd20161">
    <property type="entry name" value="PWWP_NSD1_rpt1"/>
    <property type="match status" value="1"/>
</dbReference>
<dbReference type="InterPro" id="IPR047426">
    <property type="entry name" value="PHD1_NSD1_2"/>
</dbReference>
<dbReference type="InterPro" id="IPR013083">
    <property type="entry name" value="Znf_RING/FYVE/PHD"/>
</dbReference>
<dbReference type="FunFam" id="3.30.40.10:FF:000093">
    <property type="entry name" value="Histone-lysine N-methyltransferase"/>
    <property type="match status" value="1"/>
</dbReference>
<comment type="subcellular location">
    <subcellularLocation>
        <location evidence="2">Chromosome</location>
    </subcellularLocation>
    <subcellularLocation>
        <location evidence="1">Nucleus</location>
    </subcellularLocation>
</comment>
<feature type="compositionally biased region" description="Basic residues" evidence="13">
    <location>
        <begin position="1152"/>
        <end position="1162"/>
    </location>
</feature>
<feature type="compositionally biased region" description="Polar residues" evidence="13">
    <location>
        <begin position="895"/>
        <end position="909"/>
    </location>
</feature>
<feature type="compositionally biased region" description="Basic and acidic residues" evidence="13">
    <location>
        <begin position="1039"/>
        <end position="1048"/>
    </location>
</feature>
<dbReference type="SUPFAM" id="SSF63748">
    <property type="entry name" value="Tudor/PWWP/MBT"/>
    <property type="match status" value="1"/>
</dbReference>
<reference evidence="16" key="1">
    <citation type="journal article" date="2023" name="DNA Res.">
        <title>Chromosome-level genome assembly of Phrynocephalus forsythii using third-generation DNA sequencing and Hi-C analysis.</title>
        <authorList>
            <person name="Qi Y."/>
            <person name="Zhao W."/>
            <person name="Zhao Y."/>
            <person name="Niu C."/>
            <person name="Cao S."/>
            <person name="Zhang Y."/>
        </authorList>
    </citation>
    <scope>NUCLEOTIDE SEQUENCE</scope>
    <source>
        <tissue evidence="16">Muscle</tissue>
    </source>
</reference>
<accession>A0A9Q0XIW7</accession>
<evidence type="ECO:0000256" key="9">
    <source>
        <dbReference type="ARBA" id="ARBA00022771"/>
    </source>
</evidence>
<dbReference type="Pfam" id="PF22908">
    <property type="entry name" value="PHD_NSD"/>
    <property type="match status" value="1"/>
</dbReference>
<keyword evidence="5" id="KW-0808">Transferase</keyword>
<feature type="domain" description="PHD-type" evidence="14">
    <location>
        <begin position="1229"/>
        <end position="1275"/>
    </location>
</feature>
<keyword evidence="10" id="KW-0862">Zinc</keyword>
<evidence type="ECO:0000256" key="3">
    <source>
        <dbReference type="ARBA" id="ARBA00022454"/>
    </source>
</evidence>
<keyword evidence="6" id="KW-0949">S-adenosyl-L-methionine</keyword>
<keyword evidence="3" id="KW-0158">Chromosome</keyword>
<keyword evidence="17" id="KW-1185">Reference proteome</keyword>
<dbReference type="Gene3D" id="3.30.40.10">
    <property type="entry name" value="Zinc/RING finger domain, C3HC4 (zinc finger)"/>
    <property type="match status" value="2"/>
</dbReference>
<keyword evidence="11" id="KW-0539">Nucleus</keyword>
<dbReference type="GO" id="GO:0006338">
    <property type="term" value="P:chromatin remodeling"/>
    <property type="evidence" value="ECO:0007669"/>
    <property type="project" value="UniProtKB-ARBA"/>
</dbReference>
<evidence type="ECO:0000256" key="13">
    <source>
        <dbReference type="SAM" id="MobiDB-lite"/>
    </source>
</evidence>
<dbReference type="PROSITE" id="PS01359">
    <property type="entry name" value="ZF_PHD_1"/>
    <property type="match status" value="1"/>
</dbReference>
<comment type="caution">
    <text evidence="16">The sequence shown here is derived from an EMBL/GenBank/DDBJ whole genome shotgun (WGS) entry which is preliminary data.</text>
</comment>
<dbReference type="InterPro" id="IPR000313">
    <property type="entry name" value="PWWP_dom"/>
</dbReference>
<keyword evidence="9 12" id="KW-0863">Zinc-finger</keyword>
<feature type="region of interest" description="Disordered" evidence="13">
    <location>
        <begin position="604"/>
        <end position="633"/>
    </location>
</feature>
<feature type="compositionally biased region" description="Basic and acidic residues" evidence="13">
    <location>
        <begin position="1196"/>
        <end position="1209"/>
    </location>
</feature>
<dbReference type="InterPro" id="IPR047429">
    <property type="entry name" value="PHD3_NSD1"/>
</dbReference>
<dbReference type="InterPro" id="IPR011011">
    <property type="entry name" value="Znf_FYVE_PHD"/>
</dbReference>
<feature type="non-terminal residue" evidence="16">
    <location>
        <position position="1387"/>
    </location>
</feature>
<evidence type="ECO:0000256" key="11">
    <source>
        <dbReference type="ARBA" id="ARBA00023242"/>
    </source>
</evidence>
<dbReference type="CDD" id="cd15648">
    <property type="entry name" value="PHD1_NSD1_2"/>
    <property type="match status" value="1"/>
</dbReference>
<dbReference type="EMBL" id="JAPFRF010000011">
    <property type="protein sequence ID" value="KAJ7316582.1"/>
    <property type="molecule type" value="Genomic_DNA"/>
</dbReference>
<organism evidence="16 17">
    <name type="scientific">Phrynocephalus forsythii</name>
    <dbReference type="NCBI Taxonomy" id="171643"/>
    <lineage>
        <taxon>Eukaryota</taxon>
        <taxon>Metazoa</taxon>
        <taxon>Chordata</taxon>
        <taxon>Craniata</taxon>
        <taxon>Vertebrata</taxon>
        <taxon>Euteleostomi</taxon>
        <taxon>Lepidosauria</taxon>
        <taxon>Squamata</taxon>
        <taxon>Bifurcata</taxon>
        <taxon>Unidentata</taxon>
        <taxon>Episquamata</taxon>
        <taxon>Toxicofera</taxon>
        <taxon>Iguania</taxon>
        <taxon>Acrodonta</taxon>
        <taxon>Agamidae</taxon>
        <taxon>Agaminae</taxon>
        <taxon>Phrynocephalus</taxon>
    </lineage>
</organism>
<sequence length="1387" mass="152650">MDQACEASRRGYLAPFASPFPSGPPEEKGAGPYGVGVGQSGCSPQPTHGCTAMQFPLAASKAASGQNPSSCYSPLRKLQDLASMINAEYLNGSKIGSDCLQELESSDSSLELCSSSVLMEDTEEDFIQRDSARLLDFDTLAPCLEEEKEMEAETLFLTAEEEPKEITFVVENRSTASMKAQSENGTKVFQDIRQRGSIEIRHNETFSALLSTPILQEQIQSNTRKVSAVGSRTEKLDMYSVSYLPGETGLQKEKQGSKTKAPEKEDPDQSPITLGNLIERLETSITTRPPPTGLPSVSCLGAQTNKKPSPIKYEAGDLVWAKFNRRPWWPCKICVDPVLDTHTKMKVSNRRPYREYYVEALEDPSERAWVVGKAIVVFEGRHQFEELPVLRKRGKQKEKGYRHKVPKRFMAKWEISVGLANECLKQNGTRTCILMSSKTEREKDILLIESYTKGSLNEQSKQLNGCLKSFASDSRTLIHDKGKMFTKSRVKKGSDNRKRNRIRKSSAKPEASKRESSGKVPACKAKEMTAADLPDKQASHELCRIAKSLMGSKGTVENYLLSSFGERQFENKLKKTERELSQRDGQQETAKVELKKKKNAVLVGSSKLPLRGPATDAGAERKQTDSDLSDNGTYDVDSLDQSVAAAAAFSALKNCDSVNKKGKEQSLGQRNIKRSAHVSKSVSRNRKPMESSRHKNAPLDAGGEEFCKPSFADKVASADHLSFTDKHTTLQSTGFTGQMDTKQLQFRGIKCKHKGTAAERDSSPKEEEHSSDGCFPATKGSHGSQLDGATKRGKVDGPKLPNSTNARPSDAAEIETAVVKHVLSELKELSYSSVNDASKDGGPPKTSAPLFFSSVSGQNHLPIKPDYKFSTLLMMLKDMHDSKTKEKQIMTTQNLVSYPRSNSGDSAGSHTPRDLTSMPTAGAAHTLGKKQDSVQEPECQKPKEVAHSEKKRLRKPSKRLLEYAEEYDHIFAPKKKKRSQEPFRKASALGKAETKRERSPDKAHDSDLEKKPSDSVSSASSSKESPPVLEAECSLSDEPDSRCLEPRSEMPVLTLSSPNALQAATVVTPPPLQGEEQLMISGSFESKRQRKPTKKLLESNDLDTTFIPKRDWTSIKKASPCSEAGPLDTDMPDLCPTSHPLDGGEAPEKASGKQRRRKRQRRTLSAAPYKKEKGEDTLEETPNSEENRTAHGTNESSKEAAEEGSENDHAVPSSKRIQGERGGGAALKENVCQICEKPGELLLCEAQCCGAFHLQCLGLSEMPKGKFICTECSTGVHTCFVCKESGENVKRCLLPLCGKYYHEECIQNYPPTVMQNKGFRCSLHICMTCHAANPANVSASKGRLMRCVRCPVAYHSNDFCLAAGTVILASNSMICPNHFTPRRGCRN</sequence>
<dbReference type="CDD" id="cd15653">
    <property type="entry name" value="PHD3_NSD1"/>
    <property type="match status" value="1"/>
</dbReference>
<feature type="compositionally biased region" description="Basic and acidic residues" evidence="13">
    <location>
        <begin position="250"/>
        <end position="264"/>
    </location>
</feature>
<feature type="region of interest" description="Disordered" evidence="13">
    <location>
        <begin position="973"/>
        <end position="1056"/>
    </location>
</feature>
<feature type="region of interest" description="Disordered" evidence="13">
    <location>
        <begin position="895"/>
        <end position="957"/>
    </location>
</feature>
<feature type="region of interest" description="Disordered" evidence="13">
    <location>
        <begin position="1"/>
        <end position="37"/>
    </location>
</feature>
<feature type="compositionally biased region" description="Basic and acidic residues" evidence="13">
    <location>
        <begin position="929"/>
        <end position="948"/>
    </location>
</feature>
<dbReference type="SMART" id="SM00249">
    <property type="entry name" value="PHD"/>
    <property type="match status" value="3"/>
</dbReference>
<evidence type="ECO:0000256" key="10">
    <source>
        <dbReference type="ARBA" id="ARBA00022833"/>
    </source>
</evidence>
<keyword evidence="7" id="KW-0479">Metal-binding</keyword>
<dbReference type="PROSITE" id="PS50016">
    <property type="entry name" value="ZF_PHD_2"/>
    <property type="match status" value="1"/>
</dbReference>
<evidence type="ECO:0000313" key="17">
    <source>
        <dbReference type="Proteomes" id="UP001142489"/>
    </source>
</evidence>
<gene>
    <name evidence="16" type="ORF">JRQ81_002744</name>
</gene>
<dbReference type="InterPro" id="IPR055197">
    <property type="entry name" value="PHDvar_NSD"/>
</dbReference>
<proteinExistence type="predicted"/>
<dbReference type="GO" id="GO:0032259">
    <property type="term" value="P:methylation"/>
    <property type="evidence" value="ECO:0007669"/>
    <property type="project" value="UniProtKB-KW"/>
</dbReference>
<evidence type="ECO:0000256" key="4">
    <source>
        <dbReference type="ARBA" id="ARBA00022603"/>
    </source>
</evidence>
<feature type="compositionally biased region" description="Basic and acidic residues" evidence="13">
    <location>
        <begin position="992"/>
        <end position="1013"/>
    </location>
</feature>
<dbReference type="GO" id="GO:0008168">
    <property type="term" value="F:methyltransferase activity"/>
    <property type="evidence" value="ECO:0007669"/>
    <property type="project" value="UniProtKB-KW"/>
</dbReference>
<dbReference type="Pfam" id="PF00855">
    <property type="entry name" value="PWWP"/>
    <property type="match status" value="1"/>
</dbReference>
<protein>
    <recommendedName>
        <fullName evidence="18">Histone-lysine N-methyltransferase, H3 lysine-36 and H4 lysine-20 specific</fullName>
    </recommendedName>
</protein>
<feature type="region of interest" description="Disordered" evidence="13">
    <location>
        <begin position="481"/>
        <end position="523"/>
    </location>
</feature>
<dbReference type="InterPro" id="IPR019786">
    <property type="entry name" value="Zinc_finger_PHD-type_CS"/>
</dbReference>
<dbReference type="InterPro" id="IPR055198">
    <property type="entry name" value="NSD_PHD"/>
</dbReference>
<dbReference type="PROSITE" id="PS50812">
    <property type="entry name" value="PWWP"/>
    <property type="match status" value="1"/>
</dbReference>
<dbReference type="Pfam" id="PF23004">
    <property type="entry name" value="PHDvar_NSD"/>
    <property type="match status" value="1"/>
</dbReference>
<evidence type="ECO:0000256" key="7">
    <source>
        <dbReference type="ARBA" id="ARBA00022723"/>
    </source>
</evidence>
<evidence type="ECO:0000259" key="15">
    <source>
        <dbReference type="PROSITE" id="PS50812"/>
    </source>
</evidence>
<evidence type="ECO:0008006" key="18">
    <source>
        <dbReference type="Google" id="ProtNLM"/>
    </source>
</evidence>
<dbReference type="FunFam" id="2.30.30.140:FF:000059">
    <property type="entry name" value="Histone-lysine N-methyltransferase"/>
    <property type="match status" value="1"/>
</dbReference>
<feature type="compositionally biased region" description="Basic and acidic residues" evidence="13">
    <location>
        <begin position="756"/>
        <end position="771"/>
    </location>
</feature>
<keyword evidence="4" id="KW-0489">Methyltransferase</keyword>
<feature type="domain" description="PWWP" evidence="15">
    <location>
        <begin position="315"/>
        <end position="380"/>
    </location>
</feature>
<evidence type="ECO:0000259" key="14">
    <source>
        <dbReference type="PROSITE" id="PS50016"/>
    </source>
</evidence>
<feature type="region of interest" description="Disordered" evidence="13">
    <location>
        <begin position="751"/>
        <end position="812"/>
    </location>
</feature>
<dbReference type="Gene3D" id="2.30.30.140">
    <property type="match status" value="1"/>
</dbReference>
<dbReference type="InterPro" id="IPR001965">
    <property type="entry name" value="Znf_PHD"/>
</dbReference>